<feature type="transmembrane region" description="Helical" evidence="7">
    <location>
        <begin position="41"/>
        <end position="60"/>
    </location>
</feature>
<feature type="transmembrane region" description="Helical" evidence="7">
    <location>
        <begin position="66"/>
        <end position="89"/>
    </location>
</feature>
<dbReference type="OrthoDB" id="21094at2"/>
<proteinExistence type="inferred from homology"/>
<dbReference type="PANTHER" id="PTHR33508:SF1">
    <property type="entry name" value="UPF0056 MEMBRANE PROTEIN YHCE"/>
    <property type="match status" value="1"/>
</dbReference>
<gene>
    <name evidence="8" type="ORF">D0T92_08225</name>
</gene>
<dbReference type="GO" id="GO:0005886">
    <property type="term" value="C:plasma membrane"/>
    <property type="evidence" value="ECO:0007669"/>
    <property type="project" value="UniProtKB-SubCell"/>
</dbReference>
<feature type="transmembrane region" description="Helical" evidence="7">
    <location>
        <begin position="120"/>
        <end position="144"/>
    </location>
</feature>
<comment type="similarity">
    <text evidence="2 7">Belongs to the UPF0056 (MarC) family.</text>
</comment>
<keyword evidence="3" id="KW-1003">Cell membrane</keyword>
<sequence length="220" mass="22970">MIGMEIGKIILAFMVLINPLGGLAIYLDLTHNLSTRERRKVAKNVSIAVMIAITAFTLTGSTILKLFGISVGAFQVGGGILVLLIAIALMNGGNNPAKPETLLDGSKDTEVSNRNNHNNIGAIAVVPLAIPITVGPGGISTVIIYASAAKDYRDTIAILIAGLFISLICYIILLAAARVSQKLGDTGVIILNRVMGMLLAAVSVEIIVAGLKALFPQLNV</sequence>
<feature type="transmembrane region" description="Helical" evidence="7">
    <location>
        <begin position="6"/>
        <end position="29"/>
    </location>
</feature>
<dbReference type="PANTHER" id="PTHR33508">
    <property type="entry name" value="UPF0056 MEMBRANE PROTEIN YHCE"/>
    <property type="match status" value="1"/>
</dbReference>
<keyword evidence="4 7" id="KW-0812">Transmembrane</keyword>
<evidence type="ECO:0000256" key="7">
    <source>
        <dbReference type="RuleBase" id="RU362048"/>
    </source>
</evidence>
<keyword evidence="9" id="KW-1185">Reference proteome</keyword>
<dbReference type="RefSeq" id="WP_151051862.1">
    <property type="nucleotide sequence ID" value="NZ_CP031700.1"/>
</dbReference>
<keyword evidence="6 7" id="KW-0472">Membrane</keyword>
<dbReference type="Pfam" id="PF01914">
    <property type="entry name" value="MarC"/>
    <property type="match status" value="1"/>
</dbReference>
<dbReference type="NCBIfam" id="TIGR00427">
    <property type="entry name" value="NAAT family transporter"/>
    <property type="match status" value="1"/>
</dbReference>
<keyword evidence="5 7" id="KW-1133">Transmembrane helix</keyword>
<feature type="transmembrane region" description="Helical" evidence="7">
    <location>
        <begin position="156"/>
        <end position="177"/>
    </location>
</feature>
<evidence type="ECO:0000256" key="4">
    <source>
        <dbReference type="ARBA" id="ARBA00022692"/>
    </source>
</evidence>
<dbReference type="KEGG" id="nzl:D0T92_08225"/>
<dbReference type="AlphaFoldDB" id="A0A5J6PW57"/>
<evidence type="ECO:0000256" key="6">
    <source>
        <dbReference type="ARBA" id="ARBA00023136"/>
    </source>
</evidence>
<protein>
    <recommendedName>
        <fullName evidence="7">UPF0056 membrane protein</fullName>
    </recommendedName>
</protein>
<reference evidence="8 9" key="1">
    <citation type="submission" date="2018-08" db="EMBL/GenBank/DDBJ databases">
        <title>Neisseria zalophi ATCC BAA-2455 complete genome.</title>
        <authorList>
            <person name="Veseli I.A."/>
            <person name="Buttler R."/>
            <person name="Mascarenhas dos Santos A.C."/>
            <person name="Pombert J.-F."/>
        </authorList>
    </citation>
    <scope>NUCLEOTIDE SEQUENCE [LARGE SCALE GENOMIC DNA]</scope>
    <source>
        <strain evidence="8 9">ATCC BAA-2455</strain>
    </source>
</reference>
<dbReference type="InterPro" id="IPR002771">
    <property type="entry name" value="Multi_antbiot-R_MarC"/>
</dbReference>
<evidence type="ECO:0000313" key="9">
    <source>
        <dbReference type="Proteomes" id="UP000325713"/>
    </source>
</evidence>
<dbReference type="EMBL" id="CP031700">
    <property type="protein sequence ID" value="QEY26516.1"/>
    <property type="molecule type" value="Genomic_DNA"/>
</dbReference>
<organism evidence="8 9">
    <name type="scientific">Neisseria zalophi</name>
    <dbReference type="NCBI Taxonomy" id="640030"/>
    <lineage>
        <taxon>Bacteria</taxon>
        <taxon>Pseudomonadati</taxon>
        <taxon>Pseudomonadota</taxon>
        <taxon>Betaproteobacteria</taxon>
        <taxon>Neisseriales</taxon>
        <taxon>Neisseriaceae</taxon>
        <taxon>Neisseria</taxon>
    </lineage>
</organism>
<comment type="subcellular location">
    <subcellularLocation>
        <location evidence="1 7">Cell membrane</location>
        <topology evidence="1 7">Multi-pass membrane protein</topology>
    </subcellularLocation>
</comment>
<feature type="transmembrane region" description="Helical" evidence="7">
    <location>
        <begin position="189"/>
        <end position="215"/>
    </location>
</feature>
<accession>A0A5J6PW57</accession>
<name>A0A5J6PW57_9NEIS</name>
<evidence type="ECO:0000256" key="1">
    <source>
        <dbReference type="ARBA" id="ARBA00004651"/>
    </source>
</evidence>
<dbReference type="Proteomes" id="UP000325713">
    <property type="component" value="Chromosome"/>
</dbReference>
<evidence type="ECO:0000256" key="3">
    <source>
        <dbReference type="ARBA" id="ARBA00022475"/>
    </source>
</evidence>
<evidence type="ECO:0000256" key="5">
    <source>
        <dbReference type="ARBA" id="ARBA00022989"/>
    </source>
</evidence>
<evidence type="ECO:0000313" key="8">
    <source>
        <dbReference type="EMBL" id="QEY26516.1"/>
    </source>
</evidence>
<evidence type="ECO:0000256" key="2">
    <source>
        <dbReference type="ARBA" id="ARBA00009784"/>
    </source>
</evidence>